<name>A0A0F3N759_ANAPH</name>
<sequence length="49" mass="5616">MYGAYAILSKAFFFLLYNMLFDRKIIRQCRISALSFSLSIFGGNYSACC</sequence>
<evidence type="ECO:0000256" key="1">
    <source>
        <dbReference type="SAM" id="Phobius"/>
    </source>
</evidence>
<evidence type="ECO:0000313" key="2">
    <source>
        <dbReference type="EMBL" id="KJV63880.1"/>
    </source>
</evidence>
<keyword evidence="1" id="KW-1133">Transmembrane helix</keyword>
<keyword evidence="1" id="KW-0812">Transmembrane</keyword>
<proteinExistence type="predicted"/>
<dbReference type="Proteomes" id="UP000033441">
    <property type="component" value="Unassembled WGS sequence"/>
</dbReference>
<protein>
    <submittedName>
        <fullName evidence="2">Uncharacterized protein</fullName>
    </submittedName>
</protein>
<accession>A0A0F3N759</accession>
<evidence type="ECO:0000313" key="3">
    <source>
        <dbReference type="Proteomes" id="UP000033441"/>
    </source>
</evidence>
<comment type="caution">
    <text evidence="2">The sequence shown here is derived from an EMBL/GenBank/DDBJ whole genome shotgun (WGS) entry which is preliminary data.</text>
</comment>
<feature type="transmembrane region" description="Helical" evidence="1">
    <location>
        <begin position="6"/>
        <end position="21"/>
    </location>
</feature>
<gene>
    <name evidence="2" type="ORF">APHMUC_0220</name>
</gene>
<organism evidence="2 3">
    <name type="scientific">Anaplasma phagocytophilum str. ApMUC09</name>
    <dbReference type="NCBI Taxonomy" id="1359152"/>
    <lineage>
        <taxon>Bacteria</taxon>
        <taxon>Pseudomonadati</taxon>
        <taxon>Pseudomonadota</taxon>
        <taxon>Alphaproteobacteria</taxon>
        <taxon>Rickettsiales</taxon>
        <taxon>Anaplasmataceae</taxon>
        <taxon>Anaplasma</taxon>
        <taxon>phagocytophilum group</taxon>
    </lineage>
</organism>
<keyword evidence="1" id="KW-0472">Membrane</keyword>
<dbReference type="PATRIC" id="fig|1359152.3.peg.232"/>
<dbReference type="EMBL" id="LANV01000001">
    <property type="protein sequence ID" value="KJV63880.1"/>
    <property type="molecule type" value="Genomic_DNA"/>
</dbReference>
<reference evidence="2 3" key="1">
    <citation type="submission" date="2015-02" db="EMBL/GenBank/DDBJ databases">
        <title>Genome Sequencing of Rickettsiales.</title>
        <authorList>
            <person name="Daugherty S.C."/>
            <person name="Su Q."/>
            <person name="Abolude K."/>
            <person name="Beier-Sexton M."/>
            <person name="Carlyon J.A."/>
            <person name="Carter R."/>
            <person name="Day N.P."/>
            <person name="Dumler S.J."/>
            <person name="Dyachenko V."/>
            <person name="Godinez A."/>
            <person name="Kurtti T.J."/>
            <person name="Lichay M."/>
            <person name="Mullins K.E."/>
            <person name="Ott S."/>
            <person name="Pappas-Brown V."/>
            <person name="Paris D.H."/>
            <person name="Patel P."/>
            <person name="Richards A.L."/>
            <person name="Sadzewicz L."/>
            <person name="Sears K."/>
            <person name="Seidman D."/>
            <person name="Sengamalay N."/>
            <person name="Stenos J."/>
            <person name="Tallon L.J."/>
            <person name="Vincent G."/>
            <person name="Fraser C.M."/>
            <person name="Munderloh U."/>
            <person name="Dunning-Hotopp J.C."/>
        </authorList>
    </citation>
    <scope>NUCLEOTIDE SEQUENCE [LARGE SCALE GENOMIC DNA]</scope>
    <source>
        <strain evidence="2 3">ApMUC09</strain>
    </source>
</reference>
<dbReference type="AlphaFoldDB" id="A0A0F3N759"/>